<keyword evidence="1" id="KW-1133">Transmembrane helix</keyword>
<name>A0A1G5F1T2_9BACT</name>
<dbReference type="RefSeq" id="WP_175469656.1">
    <property type="nucleotide sequence ID" value="NZ_FMUX01000007.1"/>
</dbReference>
<dbReference type="EMBL" id="FMUX01000007">
    <property type="protein sequence ID" value="SCY32588.1"/>
    <property type="molecule type" value="Genomic_DNA"/>
</dbReference>
<accession>A0A1G5F1T2</accession>
<feature type="transmembrane region" description="Helical" evidence="1">
    <location>
        <begin position="7"/>
        <end position="25"/>
    </location>
</feature>
<protein>
    <submittedName>
        <fullName evidence="2">Uncharacterized protein</fullName>
    </submittedName>
</protein>
<gene>
    <name evidence="2" type="ORF">SAMN05216233_10734</name>
</gene>
<reference evidence="2 3" key="1">
    <citation type="submission" date="2016-10" db="EMBL/GenBank/DDBJ databases">
        <authorList>
            <person name="de Groot N.N."/>
        </authorList>
    </citation>
    <scope>NUCLEOTIDE SEQUENCE [LARGE SCALE GENOMIC DNA]</scope>
    <source>
        <strain evidence="2 3">AA1</strain>
    </source>
</reference>
<keyword evidence="1" id="KW-0812">Transmembrane</keyword>
<feature type="transmembrane region" description="Helical" evidence="1">
    <location>
        <begin position="31"/>
        <end position="50"/>
    </location>
</feature>
<evidence type="ECO:0000313" key="2">
    <source>
        <dbReference type="EMBL" id="SCY32588.1"/>
    </source>
</evidence>
<evidence type="ECO:0000313" key="3">
    <source>
        <dbReference type="Proteomes" id="UP000198870"/>
    </source>
</evidence>
<dbReference type="Proteomes" id="UP000198870">
    <property type="component" value="Unassembled WGS sequence"/>
</dbReference>
<keyword evidence="3" id="KW-1185">Reference proteome</keyword>
<keyword evidence="1" id="KW-0472">Membrane</keyword>
<evidence type="ECO:0000256" key="1">
    <source>
        <dbReference type="SAM" id="Phobius"/>
    </source>
</evidence>
<sequence length="52" mass="5496">MDKAQKAGIMIFSGVPAIMGGGIVFALFGHAVLPVVIYETLLFAGVFSILRK</sequence>
<organism evidence="2 3">
    <name type="scientific">Desulfoluna spongiiphila</name>
    <dbReference type="NCBI Taxonomy" id="419481"/>
    <lineage>
        <taxon>Bacteria</taxon>
        <taxon>Pseudomonadati</taxon>
        <taxon>Thermodesulfobacteriota</taxon>
        <taxon>Desulfobacteria</taxon>
        <taxon>Desulfobacterales</taxon>
        <taxon>Desulfolunaceae</taxon>
        <taxon>Desulfoluna</taxon>
    </lineage>
</organism>
<proteinExistence type="predicted"/>
<dbReference type="AlphaFoldDB" id="A0A1G5F1T2"/>